<sequence>MTILVTAASGQLGALVVEALRERGVRPSEIVATSRDPRRLAHLAAEGVRTVELDYDKPDTIAAALEGVERVLLVSGSQPGARLAGHRNVIEAAARAGVAQLAYTSLLDAADADFVLAPDHKATEELLAHAGVPVVLLRNGWYIENHADEVRQAVETGVICHSAGSGVIASAARRDYAEAAAAVLTAPLEDYNGSTLELAATDGWSYDDLAAAVAEIVGREVHYERLDAHEHVARLRAYGLDEGTAGFVAAIDDGVARGVLASTDPTLARVIGRPLTPRADVIRALLAA</sequence>
<dbReference type="Gene3D" id="3.40.50.720">
    <property type="entry name" value="NAD(P)-binding Rossmann-like Domain"/>
    <property type="match status" value="1"/>
</dbReference>
<dbReference type="InterPro" id="IPR016040">
    <property type="entry name" value="NAD(P)-bd_dom"/>
</dbReference>
<dbReference type="AlphaFoldDB" id="A0A939QQX3"/>
<reference evidence="2" key="1">
    <citation type="submission" date="2021-03" db="EMBL/GenBank/DDBJ databases">
        <title>Microbacterium sp. nov., a novel actinobacterium isolated from cow dung.</title>
        <authorList>
            <person name="Zhang L."/>
        </authorList>
    </citation>
    <scope>NUCLEOTIDE SEQUENCE</scope>
    <source>
        <strain evidence="2">NEAU-LLB</strain>
    </source>
</reference>
<dbReference type="PANTHER" id="PTHR47129:SF1">
    <property type="entry name" value="NMRA-LIKE DOMAIN-CONTAINING PROTEIN"/>
    <property type="match status" value="1"/>
</dbReference>
<protein>
    <submittedName>
        <fullName evidence="2">NAD(P)H-binding protein</fullName>
    </submittedName>
</protein>
<dbReference type="SUPFAM" id="SSF51735">
    <property type="entry name" value="NAD(P)-binding Rossmann-fold domains"/>
    <property type="match status" value="1"/>
</dbReference>
<dbReference type="InterPro" id="IPR052718">
    <property type="entry name" value="NmrA-type_oxidoreductase"/>
</dbReference>
<name>A0A939QQX3_9MICO</name>
<dbReference type="InterPro" id="IPR036291">
    <property type="entry name" value="NAD(P)-bd_dom_sf"/>
</dbReference>
<organism evidence="2 3">
    <name type="scientific">Microbacterium stercoris</name>
    <dbReference type="NCBI Taxonomy" id="2820289"/>
    <lineage>
        <taxon>Bacteria</taxon>
        <taxon>Bacillati</taxon>
        <taxon>Actinomycetota</taxon>
        <taxon>Actinomycetes</taxon>
        <taxon>Micrococcales</taxon>
        <taxon>Microbacteriaceae</taxon>
        <taxon>Microbacterium</taxon>
    </lineage>
</organism>
<keyword evidence="3" id="KW-1185">Reference proteome</keyword>
<evidence type="ECO:0000259" key="1">
    <source>
        <dbReference type="Pfam" id="PF13460"/>
    </source>
</evidence>
<dbReference type="Gene3D" id="3.90.25.10">
    <property type="entry name" value="UDP-galactose 4-epimerase, domain 1"/>
    <property type="match status" value="1"/>
</dbReference>
<accession>A0A939QQX3</accession>
<proteinExistence type="predicted"/>
<dbReference type="RefSeq" id="WP_208501617.1">
    <property type="nucleotide sequence ID" value="NZ_JAGFOA010000002.1"/>
</dbReference>
<gene>
    <name evidence="2" type="ORF">J5V96_05740</name>
</gene>
<dbReference type="EMBL" id="JAGFOA010000002">
    <property type="protein sequence ID" value="MBO3663011.1"/>
    <property type="molecule type" value="Genomic_DNA"/>
</dbReference>
<feature type="domain" description="NAD(P)-binding" evidence="1">
    <location>
        <begin position="8"/>
        <end position="187"/>
    </location>
</feature>
<evidence type="ECO:0000313" key="3">
    <source>
        <dbReference type="Proteomes" id="UP000680132"/>
    </source>
</evidence>
<dbReference type="PANTHER" id="PTHR47129">
    <property type="entry name" value="QUINONE OXIDOREDUCTASE 2"/>
    <property type="match status" value="1"/>
</dbReference>
<dbReference type="Pfam" id="PF13460">
    <property type="entry name" value="NAD_binding_10"/>
    <property type="match status" value="1"/>
</dbReference>
<dbReference type="Proteomes" id="UP000680132">
    <property type="component" value="Unassembled WGS sequence"/>
</dbReference>
<comment type="caution">
    <text evidence="2">The sequence shown here is derived from an EMBL/GenBank/DDBJ whole genome shotgun (WGS) entry which is preliminary data.</text>
</comment>
<evidence type="ECO:0000313" key="2">
    <source>
        <dbReference type="EMBL" id="MBO3663011.1"/>
    </source>
</evidence>